<protein>
    <submittedName>
        <fullName evidence="1">Uncharacterized protein</fullName>
    </submittedName>
</protein>
<sequence length="138" mass="15205">MSALDTEAYPGELAMLRGLVRTLRVVVRPDTVDVTEVRRLLQQHAGDDALARTENDRQAALLDAIRRDPTGRWKSGRAVKALRQLGYHPISPGTASHDLAALAAAGHLIRHEEPGVRWYEVAPRQAQPASTTRKDSRA</sequence>
<name>A0ABU2P9A6_9ACTN</name>
<dbReference type="EMBL" id="JAVREU010000003">
    <property type="protein sequence ID" value="MDT0387875.1"/>
    <property type="molecule type" value="Genomic_DNA"/>
</dbReference>
<dbReference type="RefSeq" id="WP_311680842.1">
    <property type="nucleotide sequence ID" value="NZ_JAVREU010000003.1"/>
</dbReference>
<proteinExistence type="predicted"/>
<dbReference type="Proteomes" id="UP001183586">
    <property type="component" value="Unassembled WGS sequence"/>
</dbReference>
<evidence type="ECO:0000313" key="1">
    <source>
        <dbReference type="EMBL" id="MDT0387875.1"/>
    </source>
</evidence>
<organism evidence="1 2">
    <name type="scientific">Streptomyces dubilierae</name>
    <dbReference type="NCBI Taxonomy" id="3075533"/>
    <lineage>
        <taxon>Bacteria</taxon>
        <taxon>Bacillati</taxon>
        <taxon>Actinomycetota</taxon>
        <taxon>Actinomycetes</taxon>
        <taxon>Kitasatosporales</taxon>
        <taxon>Streptomycetaceae</taxon>
        <taxon>Streptomyces</taxon>
    </lineage>
</organism>
<gene>
    <name evidence="1" type="ORF">RM641_10595</name>
</gene>
<comment type="caution">
    <text evidence="1">The sequence shown here is derived from an EMBL/GenBank/DDBJ whole genome shotgun (WGS) entry which is preliminary data.</text>
</comment>
<keyword evidence="2" id="KW-1185">Reference proteome</keyword>
<reference evidence="2" key="1">
    <citation type="submission" date="2023-07" db="EMBL/GenBank/DDBJ databases">
        <title>30 novel species of actinomycetes from the DSMZ collection.</title>
        <authorList>
            <person name="Nouioui I."/>
        </authorList>
    </citation>
    <scope>NUCLEOTIDE SEQUENCE [LARGE SCALE GENOMIC DNA]</scope>
    <source>
        <strain evidence="2">DSM 41921</strain>
    </source>
</reference>
<evidence type="ECO:0000313" key="2">
    <source>
        <dbReference type="Proteomes" id="UP001183586"/>
    </source>
</evidence>
<accession>A0ABU2P9A6</accession>